<feature type="domain" description="M23ase beta-sheet core" evidence="3">
    <location>
        <begin position="67"/>
        <end position="155"/>
    </location>
</feature>
<evidence type="ECO:0000313" key="4">
    <source>
        <dbReference type="EMBL" id="NMM99827.1"/>
    </source>
</evidence>
<dbReference type="Pfam" id="PF01551">
    <property type="entry name" value="Peptidase_M23"/>
    <property type="match status" value="1"/>
</dbReference>
<dbReference type="InterPro" id="IPR011055">
    <property type="entry name" value="Dup_hybrid_motif"/>
</dbReference>
<protein>
    <submittedName>
        <fullName evidence="4">Peptidase, M23 family</fullName>
    </submittedName>
</protein>
<evidence type="ECO:0000259" key="3">
    <source>
        <dbReference type="Pfam" id="PF01551"/>
    </source>
</evidence>
<dbReference type="PANTHER" id="PTHR21666">
    <property type="entry name" value="PEPTIDASE-RELATED"/>
    <property type="match status" value="1"/>
</dbReference>
<keyword evidence="1 2" id="KW-0732">Signal</keyword>
<evidence type="ECO:0000313" key="5">
    <source>
        <dbReference type="Proteomes" id="UP000588277"/>
    </source>
</evidence>
<dbReference type="AlphaFoldDB" id="A0A7Y0HYY4"/>
<accession>A0A7Y0HYY4</accession>
<dbReference type="Gene3D" id="2.70.70.10">
    <property type="entry name" value="Glucose Permease (Domain IIA)"/>
    <property type="match status" value="1"/>
</dbReference>
<evidence type="ECO:0000256" key="1">
    <source>
        <dbReference type="ARBA" id="ARBA00022729"/>
    </source>
</evidence>
<dbReference type="Proteomes" id="UP000588277">
    <property type="component" value="Unassembled WGS sequence"/>
</dbReference>
<dbReference type="EMBL" id="JAAIIH010000001">
    <property type="protein sequence ID" value="NMM99827.1"/>
    <property type="molecule type" value="Genomic_DNA"/>
</dbReference>
<evidence type="ECO:0000256" key="2">
    <source>
        <dbReference type="SAM" id="SignalP"/>
    </source>
</evidence>
<feature type="chain" id="PRO_5039082281" evidence="2">
    <location>
        <begin position="27"/>
        <end position="179"/>
    </location>
</feature>
<dbReference type="InterPro" id="IPR016047">
    <property type="entry name" value="M23ase_b-sheet_dom"/>
</dbReference>
<comment type="caution">
    <text evidence="4">The sequence shown here is derived from an EMBL/GenBank/DDBJ whole genome shotgun (WGS) entry which is preliminary data.</text>
</comment>
<feature type="signal peptide" evidence="2">
    <location>
        <begin position="1"/>
        <end position="26"/>
    </location>
</feature>
<dbReference type="CDD" id="cd12797">
    <property type="entry name" value="M23_peptidase"/>
    <property type="match status" value="1"/>
</dbReference>
<dbReference type="SUPFAM" id="SSF51261">
    <property type="entry name" value="Duplicated hybrid motif"/>
    <property type="match status" value="1"/>
</dbReference>
<sequence length="179" mass="18625">MWRAMLCLGSALCLLLAVARAPYALATGDAAADEGCRAALSWPVGDGNVAPTIVRGFDAPEQPWLAGHRGVDLATAPGETLNAPADGVISFAGLVAGKQVVSIRHGPRLTTFEPAVGTLAVGASVTRGQPFAVVGESGDHCDGSCLHWGVREGERDYRDPAALAGTHRIRLRPVREPPE</sequence>
<dbReference type="InterPro" id="IPR050570">
    <property type="entry name" value="Cell_wall_metabolism_enzyme"/>
</dbReference>
<name>A0A7Y0HYY4_9BIFI</name>
<keyword evidence="5" id="KW-1185">Reference proteome</keyword>
<proteinExistence type="predicted"/>
<dbReference type="GO" id="GO:0004222">
    <property type="term" value="F:metalloendopeptidase activity"/>
    <property type="evidence" value="ECO:0007669"/>
    <property type="project" value="TreeGrafter"/>
</dbReference>
<dbReference type="PANTHER" id="PTHR21666:SF289">
    <property type="entry name" value="L-ALA--D-GLU ENDOPEPTIDASE"/>
    <property type="match status" value="1"/>
</dbReference>
<dbReference type="RefSeq" id="WP_169274975.1">
    <property type="nucleotide sequence ID" value="NZ_JAAIIH010000001.1"/>
</dbReference>
<organism evidence="4 5">
    <name type="scientific">Bifidobacterium moraviense</name>
    <dbReference type="NCBI Taxonomy" id="2675323"/>
    <lineage>
        <taxon>Bacteria</taxon>
        <taxon>Bacillati</taxon>
        <taxon>Actinomycetota</taxon>
        <taxon>Actinomycetes</taxon>
        <taxon>Bifidobacteriales</taxon>
        <taxon>Bifidobacteriaceae</taxon>
        <taxon>Bifidobacterium</taxon>
    </lineage>
</organism>
<gene>
    <name evidence="4" type="ORF">G1C96_0405</name>
</gene>
<reference evidence="4 5" key="1">
    <citation type="submission" date="2020-02" db="EMBL/GenBank/DDBJ databases">
        <title>Characterization of phylogenetic diversity of novel bifidobacterial species isolated in Czech ZOOs.</title>
        <authorList>
            <person name="Lugli G.A."/>
            <person name="Vera N.B."/>
            <person name="Ventura M."/>
        </authorList>
    </citation>
    <scope>NUCLEOTIDE SEQUENCE [LARGE SCALE GENOMIC DNA]</scope>
    <source>
        <strain evidence="4 5">DSM 109958</strain>
    </source>
</reference>